<dbReference type="PANTHER" id="PTHR24148">
    <property type="entry name" value="ANKYRIN REPEAT DOMAIN-CONTAINING PROTEIN 39 HOMOLOG-RELATED"/>
    <property type="match status" value="1"/>
</dbReference>
<protein>
    <submittedName>
        <fullName evidence="2">Heterokaryon incompatibility protein-domain-containing protein</fullName>
    </submittedName>
</protein>
<dbReference type="Proteomes" id="UP001301769">
    <property type="component" value="Unassembled WGS sequence"/>
</dbReference>
<comment type="caution">
    <text evidence="2">The sequence shown here is derived from an EMBL/GenBank/DDBJ whole genome shotgun (WGS) entry which is preliminary data.</text>
</comment>
<evidence type="ECO:0000313" key="3">
    <source>
        <dbReference type="Proteomes" id="UP001301769"/>
    </source>
</evidence>
<accession>A0AAN6Y8Q2</accession>
<proteinExistence type="predicted"/>
<sequence>MPSLFRRHSEELYIQKLYQYLGSKPKAPEVPIDLPGKIQKILELRGDRRLFSAGRFSRGRSRDAGDDHHIYPCWDWDRDPAEPQAVMPMNNFGVLERATSLLDGGEDAQRNEQAFPQVEHLPETGTVPGVVYEALPDNSWFRLLILQPSDDMWAPIHCQLKPFSRNQARVTYEALSYAWNEGDREEPYSLFNWRPSRPKVEEKGDIKWRPQQIICNGQELPVKGNLGCSLLHLRHPSRARAVWVDAICINQRDAAEVSEQIQMMPEIYGQAYRTVVWLGMESEAYAATIYEPLSLPCPEAAMALVCHIVKSWDLSQPASYSVRDTVSRAVEVRQVDSDSEFTRTLDGLFSCQPPHPRRKQLNGNRSPRLGHLDPLHDLFGVSWFGRKWVIQEVALSRSVDVMFHNCSISWRWVGLAAAIMRMRFDDALRAHRLYHVYHAYLMFRLSENYNLDPASMTFVELLRLTASFKTGEQNDFFFSVSGLETSDHSLERQPLLTGADYAMSYDDICTSVARRIIDAARSKAYPLSILEDSGASRSIYAKKPAPSWVPEWRVEHPGMLSPWSLDDNFAASRGLKVYVDTSSSDNSLVVQGLCVSTILSPCGTEIKDENNMAASIDQLNEFPSTSSHLEVYSRTLCAGRDSQGRRERNRAAMVLPFVSFALYGIHPGTAKYKWVNACRESLPEEDQNPWSSQRIRGWNEKWIAARQRFSRAAGLVAQHRRLFISTSGHLGLGPRDVSPGDEVWVLAGAAIPFILRGGEDGRKILVGPCYIDDIMDGEAVSAAKSGERHLGLLWSEELAKRASIMPAGPAVSSDLQTQRIIIE</sequence>
<dbReference type="Pfam" id="PF26639">
    <property type="entry name" value="Het-6_barrel"/>
    <property type="match status" value="1"/>
</dbReference>
<dbReference type="PANTHER" id="PTHR24148:SF82">
    <property type="entry name" value="HETEROKARYON INCOMPATIBILITY DOMAIN-CONTAINING PROTEIN"/>
    <property type="match status" value="1"/>
</dbReference>
<keyword evidence="3" id="KW-1185">Reference proteome</keyword>
<dbReference type="InterPro" id="IPR010730">
    <property type="entry name" value="HET"/>
</dbReference>
<dbReference type="InterPro" id="IPR052895">
    <property type="entry name" value="HetReg/Transcr_Mod"/>
</dbReference>
<evidence type="ECO:0000313" key="2">
    <source>
        <dbReference type="EMBL" id="KAK4211512.1"/>
    </source>
</evidence>
<dbReference type="Pfam" id="PF06985">
    <property type="entry name" value="HET"/>
    <property type="match status" value="1"/>
</dbReference>
<feature type="domain" description="Heterokaryon incompatibility" evidence="1">
    <location>
        <begin position="172"/>
        <end position="392"/>
    </location>
</feature>
<dbReference type="EMBL" id="MU858147">
    <property type="protein sequence ID" value="KAK4211512.1"/>
    <property type="molecule type" value="Genomic_DNA"/>
</dbReference>
<reference evidence="2" key="2">
    <citation type="submission" date="2023-05" db="EMBL/GenBank/DDBJ databases">
        <authorList>
            <consortium name="Lawrence Berkeley National Laboratory"/>
            <person name="Steindorff A."/>
            <person name="Hensen N."/>
            <person name="Bonometti L."/>
            <person name="Westerberg I."/>
            <person name="Brannstrom I.O."/>
            <person name="Guillou S."/>
            <person name="Cros-Aarteil S."/>
            <person name="Calhoun S."/>
            <person name="Haridas S."/>
            <person name="Kuo A."/>
            <person name="Mondo S."/>
            <person name="Pangilinan J."/>
            <person name="Riley R."/>
            <person name="Labutti K."/>
            <person name="Andreopoulos B."/>
            <person name="Lipzen A."/>
            <person name="Chen C."/>
            <person name="Yanf M."/>
            <person name="Daum C."/>
            <person name="Ng V."/>
            <person name="Clum A."/>
            <person name="Ohm R."/>
            <person name="Martin F."/>
            <person name="Silar P."/>
            <person name="Natvig D."/>
            <person name="Lalanne C."/>
            <person name="Gautier V."/>
            <person name="Ament-Velasquez S.L."/>
            <person name="Kruys A."/>
            <person name="Hutchinson M.I."/>
            <person name="Powell A.J."/>
            <person name="Barry K."/>
            <person name="Miller A.N."/>
            <person name="Grigoriev I.V."/>
            <person name="Debuchy R."/>
            <person name="Gladieux P."/>
            <person name="Thoren M.H."/>
            <person name="Johannesson H."/>
        </authorList>
    </citation>
    <scope>NUCLEOTIDE SEQUENCE</scope>
    <source>
        <strain evidence="2">PSN293</strain>
    </source>
</reference>
<name>A0AAN6Y8Q2_9PEZI</name>
<dbReference type="AlphaFoldDB" id="A0AAN6Y8Q2"/>
<gene>
    <name evidence="2" type="ORF">QBC37DRAFT_426790</name>
</gene>
<organism evidence="2 3">
    <name type="scientific">Rhypophila decipiens</name>
    <dbReference type="NCBI Taxonomy" id="261697"/>
    <lineage>
        <taxon>Eukaryota</taxon>
        <taxon>Fungi</taxon>
        <taxon>Dikarya</taxon>
        <taxon>Ascomycota</taxon>
        <taxon>Pezizomycotina</taxon>
        <taxon>Sordariomycetes</taxon>
        <taxon>Sordariomycetidae</taxon>
        <taxon>Sordariales</taxon>
        <taxon>Naviculisporaceae</taxon>
        <taxon>Rhypophila</taxon>
    </lineage>
</organism>
<reference evidence="2" key="1">
    <citation type="journal article" date="2023" name="Mol. Phylogenet. Evol.">
        <title>Genome-scale phylogeny and comparative genomics of the fungal order Sordariales.</title>
        <authorList>
            <person name="Hensen N."/>
            <person name="Bonometti L."/>
            <person name="Westerberg I."/>
            <person name="Brannstrom I.O."/>
            <person name="Guillou S."/>
            <person name="Cros-Aarteil S."/>
            <person name="Calhoun S."/>
            <person name="Haridas S."/>
            <person name="Kuo A."/>
            <person name="Mondo S."/>
            <person name="Pangilinan J."/>
            <person name="Riley R."/>
            <person name="LaButti K."/>
            <person name="Andreopoulos B."/>
            <person name="Lipzen A."/>
            <person name="Chen C."/>
            <person name="Yan M."/>
            <person name="Daum C."/>
            <person name="Ng V."/>
            <person name="Clum A."/>
            <person name="Steindorff A."/>
            <person name="Ohm R.A."/>
            <person name="Martin F."/>
            <person name="Silar P."/>
            <person name="Natvig D.O."/>
            <person name="Lalanne C."/>
            <person name="Gautier V."/>
            <person name="Ament-Velasquez S.L."/>
            <person name="Kruys A."/>
            <person name="Hutchinson M.I."/>
            <person name="Powell A.J."/>
            <person name="Barry K."/>
            <person name="Miller A.N."/>
            <person name="Grigoriev I.V."/>
            <person name="Debuchy R."/>
            <person name="Gladieux P."/>
            <person name="Hiltunen Thoren M."/>
            <person name="Johannesson H."/>
        </authorList>
    </citation>
    <scope>NUCLEOTIDE SEQUENCE</scope>
    <source>
        <strain evidence="2">PSN293</strain>
    </source>
</reference>
<evidence type="ECO:0000259" key="1">
    <source>
        <dbReference type="Pfam" id="PF06985"/>
    </source>
</evidence>